<geneLocation type="plasmid" evidence="2">
    <name>pDson04</name>
</geneLocation>
<protein>
    <recommendedName>
        <fullName evidence="3">ANTAR domain-containing protein</fullName>
    </recommendedName>
</protein>
<feature type="coiled-coil region" evidence="1">
    <location>
        <begin position="111"/>
        <end position="138"/>
    </location>
</feature>
<dbReference type="EMBL" id="CP158296">
    <property type="protein sequence ID" value="XBV83466.1"/>
    <property type="molecule type" value="Genomic_DNA"/>
</dbReference>
<gene>
    <name evidence="2" type="ORF">ABOD76_00390</name>
</gene>
<proteinExistence type="predicted"/>
<dbReference type="KEGG" id="dsc:ABOD76_00390"/>
<dbReference type="RefSeq" id="WP_350240965.1">
    <property type="nucleotide sequence ID" value="NZ_CP158296.1"/>
</dbReference>
<keyword evidence="2" id="KW-0614">Plasmid</keyword>
<evidence type="ECO:0000313" key="2">
    <source>
        <dbReference type="EMBL" id="XBV83466.1"/>
    </source>
</evidence>
<organism evidence="2">
    <name type="scientific">Deinococcus sonorensis KR-87</name>
    <dbReference type="NCBI Taxonomy" id="694439"/>
    <lineage>
        <taxon>Bacteria</taxon>
        <taxon>Thermotogati</taxon>
        <taxon>Deinococcota</taxon>
        <taxon>Deinococci</taxon>
        <taxon>Deinococcales</taxon>
        <taxon>Deinococcaceae</taxon>
        <taxon>Deinococcus</taxon>
    </lineage>
</organism>
<sequence>MGPQTGTGHAFDTSPPARAERLAARVSGRSQISLSTALHEISILDSGTLTALPAVTQSLNELLTTDPLPPDPLRQLIAKQPAGWSRRLPWRSASRAPQLNEAAWTAWQADVRHTSERLARHQRQLSELQARQAQLLHDLHDDAQTLTLTASMLSADEALTEPVRQALVRALQVRVAELQTAVVIVRQTQAATDQLAVHHAELQGRLTMAAQLIHAAAQTGMSLQQVMNDWATLNDSSVPPLSPLPDPGDQP</sequence>
<keyword evidence="1" id="KW-0175">Coiled coil</keyword>
<reference evidence="2" key="1">
    <citation type="submission" date="2024-06" db="EMBL/GenBank/DDBJ databases">
        <title>Draft Genome Sequence of Deinococcus sonorensis Type Strain KR-87, a Biofilm Producing Representative of the Genus Deinococcus.</title>
        <authorList>
            <person name="Boren L.S."/>
            <person name="Grosso R.A."/>
            <person name="Hugenberg-Cox A.N."/>
            <person name="Hill J.T.E."/>
            <person name="Albert C.M."/>
            <person name="Tuohy J.M."/>
        </authorList>
    </citation>
    <scope>NUCLEOTIDE SEQUENCE</scope>
    <source>
        <strain evidence="2">KR-87</strain>
        <plasmid evidence="2">pDson04</plasmid>
    </source>
</reference>
<evidence type="ECO:0008006" key="3">
    <source>
        <dbReference type="Google" id="ProtNLM"/>
    </source>
</evidence>
<name>A0AAU7U5U3_9DEIO</name>
<evidence type="ECO:0000256" key="1">
    <source>
        <dbReference type="SAM" id="Coils"/>
    </source>
</evidence>
<accession>A0AAU7U5U3</accession>
<dbReference type="AlphaFoldDB" id="A0AAU7U5U3"/>